<feature type="region of interest" description="Disordered" evidence="2">
    <location>
        <begin position="515"/>
        <end position="565"/>
    </location>
</feature>
<gene>
    <name evidence="3" type="ORF">FPCIR_12934</name>
</gene>
<dbReference type="AlphaFoldDB" id="A0A8H5KNC2"/>
<reference evidence="3 4" key="1">
    <citation type="submission" date="2020-05" db="EMBL/GenBank/DDBJ databases">
        <title>Identification and distribution of gene clusters putatively required for synthesis of sphingolipid metabolism inhibitors in phylogenetically diverse species of the filamentous fungus Fusarium.</title>
        <authorList>
            <person name="Kim H.-S."/>
            <person name="Busman M."/>
            <person name="Brown D.W."/>
            <person name="Divon H."/>
            <person name="Uhlig S."/>
            <person name="Proctor R.H."/>
        </authorList>
    </citation>
    <scope>NUCLEOTIDE SEQUENCE [LARGE SCALE GENOMIC DNA]</scope>
    <source>
        <strain evidence="3 4">NRRL 36939</strain>
    </source>
</reference>
<name>A0A8H5KNC2_9HYPO</name>
<feature type="region of interest" description="Disordered" evidence="2">
    <location>
        <begin position="589"/>
        <end position="608"/>
    </location>
</feature>
<comment type="caution">
    <text evidence="3">The sequence shown here is derived from an EMBL/GenBank/DDBJ whole genome shotgun (WGS) entry which is preliminary data.</text>
</comment>
<keyword evidence="1" id="KW-0175">Coiled coil</keyword>
<evidence type="ECO:0000313" key="3">
    <source>
        <dbReference type="EMBL" id="KAF5575883.1"/>
    </source>
</evidence>
<keyword evidence="4" id="KW-1185">Reference proteome</keyword>
<feature type="compositionally biased region" description="Low complexity" evidence="2">
    <location>
        <begin position="521"/>
        <end position="536"/>
    </location>
</feature>
<feature type="compositionally biased region" description="Polar residues" evidence="2">
    <location>
        <begin position="590"/>
        <end position="605"/>
    </location>
</feature>
<feature type="coiled-coil region" evidence="1">
    <location>
        <begin position="140"/>
        <end position="181"/>
    </location>
</feature>
<feature type="region of interest" description="Disordered" evidence="2">
    <location>
        <begin position="1"/>
        <end position="20"/>
    </location>
</feature>
<dbReference type="EMBL" id="JAAOAS010000453">
    <property type="protein sequence ID" value="KAF5575883.1"/>
    <property type="molecule type" value="Genomic_DNA"/>
</dbReference>
<organism evidence="3 4">
    <name type="scientific">Fusarium pseudocircinatum</name>
    <dbReference type="NCBI Taxonomy" id="56676"/>
    <lineage>
        <taxon>Eukaryota</taxon>
        <taxon>Fungi</taxon>
        <taxon>Dikarya</taxon>
        <taxon>Ascomycota</taxon>
        <taxon>Pezizomycotina</taxon>
        <taxon>Sordariomycetes</taxon>
        <taxon>Hypocreomycetidae</taxon>
        <taxon>Hypocreales</taxon>
        <taxon>Nectriaceae</taxon>
        <taxon>Fusarium</taxon>
        <taxon>Fusarium fujikuroi species complex</taxon>
    </lineage>
</organism>
<dbReference type="OrthoDB" id="5099850at2759"/>
<evidence type="ECO:0000313" key="4">
    <source>
        <dbReference type="Proteomes" id="UP000546213"/>
    </source>
</evidence>
<evidence type="ECO:0000256" key="1">
    <source>
        <dbReference type="SAM" id="Coils"/>
    </source>
</evidence>
<sequence>MKPNIQRSVIPDEPCGRGNRQIHEVSPRAKSLLWSRPVGSVFKAARPHHIKPAKATHVPNYKRPNLKRSVIPDRPCGPGNLQLHEVLPRAKSIWFDRPLGSIYEAPYMSNMRYPKHLYHKLAIFATARKVKDGLPVIMPNQADQQRARDLELQLSTAQREIERLNLHLQDAKALHQESKEAMQGWLNNKDTLLRSKDQEIQRLRIDGSEESGQLEVPAVYFKDLAQNRDYLQMRVEVDGQENMSGGVSEVYRPRPIANWHHRYTKTDSGVFMASRPWPPYLRHCRSPWLQEPTLLSLAEGGQGVIRRSRMQAEGTPSSGERRTSRIEYRAGIPNCIPAFIVKYDYELALFVALESGGVVRRIKPIPEASPWRLDFTREVHNGTRGSKSITEYQSDFDRTHSVGVLPRDWRLWNMRASSDSNKRFGVFEQQLTRQAYKAQEYFDLWSPMIRDVMQQPLGVAKKSLAALICSEGADSDQRCNRFNVGLISAGDASHQLLPHQEVEDLWQEALQGFEKREAKRQQSQGSGSGQDQQQSGTGHENMSRDKNRNFTSISPSLANKYDIRKRENDSGISTVDSMQRRDWDGEIGLVNTSYGRGPQNCQHSKPGQYAAQAPLNTPEPISSINTYRKGMPKNLGPLSWVTKSLSTSVYRQKFSYTLRTARIALESKLEDTNQASVLLGHGITKPQKTKAEDHDDRQVRIKGEEGLVDDGAEDLADLPAERQRHSTNYDMDSNDELPLFKFGKPDYTQAVLNAQAVLGTTELTHTFKPYRPDRVAQAKNRKAKYNAVMSTSAVQQITDKPFREAEQELGALILSNDADLSERKRRLAIVREIWLYDFRKLKVIRRAFNWLTYFSSTLDSSG</sequence>
<dbReference type="Proteomes" id="UP000546213">
    <property type="component" value="Unassembled WGS sequence"/>
</dbReference>
<protein>
    <submittedName>
        <fullName evidence="3">Uncharacterized protein</fullName>
    </submittedName>
</protein>
<evidence type="ECO:0000256" key="2">
    <source>
        <dbReference type="SAM" id="MobiDB-lite"/>
    </source>
</evidence>
<accession>A0A8H5KNC2</accession>
<proteinExistence type="predicted"/>